<name>A0A1N7GBY2_9ACTN</name>
<dbReference type="Proteomes" id="UP000186096">
    <property type="component" value="Unassembled WGS sequence"/>
</dbReference>
<protein>
    <submittedName>
        <fullName evidence="1">Uncharacterized protein</fullName>
    </submittedName>
</protein>
<sequence length="170" mass="18319">MSDYDWLDDDAFCATFVRGLTPHEALARLGIEVFDGDDEEGEIEEGLISARWAEGGTILSEWNGFAGTLDEVLRPLSAGTVTASVFVNVNRVASFEHYVDGRSVLSFDPLFPGHEDGIPEDYLADRVELGLVGDKSEGGLAAAMLLAERITEVRPNASSDVVAAHGVLDY</sequence>
<dbReference type="Pfam" id="PF20062">
    <property type="entry name" value="DUF6461"/>
    <property type="match status" value="1"/>
</dbReference>
<dbReference type="InterPro" id="IPR045592">
    <property type="entry name" value="DUF6461"/>
</dbReference>
<gene>
    <name evidence="1" type="ORF">SAMN05421833_12797</name>
</gene>
<dbReference type="OrthoDB" id="4460129at2"/>
<evidence type="ECO:0000313" key="2">
    <source>
        <dbReference type="Proteomes" id="UP000186096"/>
    </source>
</evidence>
<keyword evidence="2" id="KW-1185">Reference proteome</keyword>
<organism evidence="1 2">
    <name type="scientific">Microbispora rosea</name>
    <dbReference type="NCBI Taxonomy" id="58117"/>
    <lineage>
        <taxon>Bacteria</taxon>
        <taxon>Bacillati</taxon>
        <taxon>Actinomycetota</taxon>
        <taxon>Actinomycetes</taxon>
        <taxon>Streptosporangiales</taxon>
        <taxon>Streptosporangiaceae</taxon>
        <taxon>Microbispora</taxon>
    </lineage>
</organism>
<proteinExistence type="predicted"/>
<dbReference type="EMBL" id="FTNI01000027">
    <property type="protein sequence ID" value="SIS10081.1"/>
    <property type="molecule type" value="Genomic_DNA"/>
</dbReference>
<dbReference type="AlphaFoldDB" id="A0A1N7GBY2"/>
<reference evidence="2" key="1">
    <citation type="submission" date="2017-01" db="EMBL/GenBank/DDBJ databases">
        <authorList>
            <person name="Varghese N."/>
            <person name="Submissions S."/>
        </authorList>
    </citation>
    <scope>NUCLEOTIDE SEQUENCE [LARGE SCALE GENOMIC DNA]</scope>
    <source>
        <strain evidence="2">ATCC 12950</strain>
    </source>
</reference>
<evidence type="ECO:0000313" key="1">
    <source>
        <dbReference type="EMBL" id="SIS10081.1"/>
    </source>
</evidence>
<accession>A0A1N7GBY2</accession>
<dbReference type="STRING" id="58117.SAMN05421833_12797"/>
<dbReference type="RefSeq" id="WP_076440264.1">
    <property type="nucleotide sequence ID" value="NZ_FTNI01000027.1"/>
</dbReference>